<organism evidence="10 11">
    <name type="scientific">Nocardiopsis sinuspersici</name>
    <dbReference type="NCBI Taxonomy" id="501010"/>
    <lineage>
        <taxon>Bacteria</taxon>
        <taxon>Bacillati</taxon>
        <taxon>Actinomycetota</taxon>
        <taxon>Actinomycetes</taxon>
        <taxon>Streptosporangiales</taxon>
        <taxon>Nocardiopsidaceae</taxon>
        <taxon>Nocardiopsis</taxon>
    </lineage>
</organism>
<evidence type="ECO:0000313" key="11">
    <source>
        <dbReference type="Proteomes" id="UP000189004"/>
    </source>
</evidence>
<feature type="compositionally biased region" description="Basic residues" evidence="7">
    <location>
        <begin position="13"/>
        <end position="26"/>
    </location>
</feature>
<keyword evidence="3 6" id="KW-0731">Sigma factor</keyword>
<dbReference type="PANTHER" id="PTHR43133">
    <property type="entry name" value="RNA POLYMERASE ECF-TYPE SIGMA FACTO"/>
    <property type="match status" value="1"/>
</dbReference>
<dbReference type="AlphaFoldDB" id="A0A1V3C2Z7"/>
<dbReference type="GO" id="GO:0003677">
    <property type="term" value="F:DNA binding"/>
    <property type="evidence" value="ECO:0007669"/>
    <property type="project" value="UniProtKB-KW"/>
</dbReference>
<dbReference type="PROSITE" id="PS01063">
    <property type="entry name" value="SIGMA70_ECF"/>
    <property type="match status" value="1"/>
</dbReference>
<gene>
    <name evidence="10" type="ORF">NOSIN_16255</name>
</gene>
<dbReference type="Gene3D" id="1.10.10.10">
    <property type="entry name" value="Winged helix-like DNA-binding domain superfamily/Winged helix DNA-binding domain"/>
    <property type="match status" value="1"/>
</dbReference>
<dbReference type="InterPro" id="IPR013325">
    <property type="entry name" value="RNA_pol_sigma_r2"/>
</dbReference>
<dbReference type="Pfam" id="PF04542">
    <property type="entry name" value="Sigma70_r2"/>
    <property type="match status" value="1"/>
</dbReference>
<reference evidence="11" key="1">
    <citation type="submission" date="2016-08" db="EMBL/GenBank/DDBJ databases">
        <authorList>
            <person name="Tokovenko B."/>
            <person name="Kalinowski J."/>
        </authorList>
    </citation>
    <scope>NUCLEOTIDE SEQUENCE [LARGE SCALE GENOMIC DNA]</scope>
    <source>
        <strain evidence="11">UTMC102</strain>
    </source>
</reference>
<dbReference type="CDD" id="cd06171">
    <property type="entry name" value="Sigma70_r4"/>
    <property type="match status" value="1"/>
</dbReference>
<dbReference type="InterPro" id="IPR013324">
    <property type="entry name" value="RNA_pol_sigma_r3/r4-like"/>
</dbReference>
<accession>A0A1V3C2Z7</accession>
<keyword evidence="11" id="KW-1185">Reference proteome</keyword>
<dbReference type="OrthoDB" id="3821507at2"/>
<feature type="domain" description="RNA polymerase sigma factor 70 region 4 type 2" evidence="9">
    <location>
        <begin position="163"/>
        <end position="214"/>
    </location>
</feature>
<evidence type="ECO:0000256" key="4">
    <source>
        <dbReference type="ARBA" id="ARBA00023125"/>
    </source>
</evidence>
<dbReference type="GO" id="GO:0016987">
    <property type="term" value="F:sigma factor activity"/>
    <property type="evidence" value="ECO:0007669"/>
    <property type="project" value="UniProtKB-KW"/>
</dbReference>
<sequence>MPTDTTFQEQRLRARHPSRGPAHRPRTDRPAGVPPTAAPVPEGGSRSPEEHRRELDRLALAARGGSDSALEAFVRHTRPDVTRYIARRVHSDRVEELTQETYLRALRGLPRFAERAPARAWLLAIARNTVVDRYRSDAARPDCVHPTDWDLLPERSARFDEYVALRALLDGLSAERRRAFVLTRVEGLTYAEAARSEGVPVGTIRSRVARARGELLRGFTG</sequence>
<name>A0A1V3C2Z7_9ACTN</name>
<dbReference type="Pfam" id="PF08281">
    <property type="entry name" value="Sigma70_r4_2"/>
    <property type="match status" value="1"/>
</dbReference>
<dbReference type="InterPro" id="IPR013249">
    <property type="entry name" value="RNA_pol_sigma70_r4_t2"/>
</dbReference>
<dbReference type="EMBL" id="MCOK01000001">
    <property type="protein sequence ID" value="OOC55167.1"/>
    <property type="molecule type" value="Genomic_DNA"/>
</dbReference>
<evidence type="ECO:0000259" key="9">
    <source>
        <dbReference type="Pfam" id="PF08281"/>
    </source>
</evidence>
<comment type="caution">
    <text evidence="10">The sequence shown here is derived from an EMBL/GenBank/DDBJ whole genome shotgun (WGS) entry which is preliminary data.</text>
</comment>
<feature type="region of interest" description="Disordered" evidence="7">
    <location>
        <begin position="1"/>
        <end position="52"/>
    </location>
</feature>
<dbReference type="InterPro" id="IPR014284">
    <property type="entry name" value="RNA_pol_sigma-70_dom"/>
</dbReference>
<dbReference type="Gene3D" id="1.10.1740.10">
    <property type="match status" value="1"/>
</dbReference>
<evidence type="ECO:0000313" key="10">
    <source>
        <dbReference type="EMBL" id="OOC55167.1"/>
    </source>
</evidence>
<proteinExistence type="inferred from homology"/>
<evidence type="ECO:0000256" key="1">
    <source>
        <dbReference type="ARBA" id="ARBA00010641"/>
    </source>
</evidence>
<dbReference type="InterPro" id="IPR007627">
    <property type="entry name" value="RNA_pol_sigma70_r2"/>
</dbReference>
<evidence type="ECO:0000256" key="5">
    <source>
        <dbReference type="ARBA" id="ARBA00023163"/>
    </source>
</evidence>
<dbReference type="PANTHER" id="PTHR43133:SF61">
    <property type="entry name" value="ECF RNA POLYMERASE SIGMA FACTOR SIGC"/>
    <property type="match status" value="1"/>
</dbReference>
<keyword evidence="5 6" id="KW-0804">Transcription</keyword>
<dbReference type="RefSeq" id="WP_077691592.1">
    <property type="nucleotide sequence ID" value="NZ_MCOK01000001.1"/>
</dbReference>
<evidence type="ECO:0000256" key="7">
    <source>
        <dbReference type="SAM" id="MobiDB-lite"/>
    </source>
</evidence>
<dbReference type="InterPro" id="IPR039425">
    <property type="entry name" value="RNA_pol_sigma-70-like"/>
</dbReference>
<dbReference type="InterPro" id="IPR000838">
    <property type="entry name" value="RNA_pol_sigma70_ECF_CS"/>
</dbReference>
<dbReference type="GO" id="GO:0006950">
    <property type="term" value="P:response to stress"/>
    <property type="evidence" value="ECO:0007669"/>
    <property type="project" value="UniProtKB-ARBA"/>
</dbReference>
<protein>
    <recommendedName>
        <fullName evidence="6">RNA polymerase sigma factor</fullName>
    </recommendedName>
</protein>
<dbReference type="SUPFAM" id="SSF88659">
    <property type="entry name" value="Sigma3 and sigma4 domains of RNA polymerase sigma factors"/>
    <property type="match status" value="1"/>
</dbReference>
<evidence type="ECO:0000256" key="2">
    <source>
        <dbReference type="ARBA" id="ARBA00023015"/>
    </source>
</evidence>
<dbReference type="GO" id="GO:0006352">
    <property type="term" value="P:DNA-templated transcription initiation"/>
    <property type="evidence" value="ECO:0007669"/>
    <property type="project" value="InterPro"/>
</dbReference>
<feature type="domain" description="RNA polymerase sigma-70 region 2" evidence="8">
    <location>
        <begin position="73"/>
        <end position="138"/>
    </location>
</feature>
<dbReference type="InterPro" id="IPR036388">
    <property type="entry name" value="WH-like_DNA-bd_sf"/>
</dbReference>
<evidence type="ECO:0000259" key="8">
    <source>
        <dbReference type="Pfam" id="PF04542"/>
    </source>
</evidence>
<evidence type="ECO:0000256" key="3">
    <source>
        <dbReference type="ARBA" id="ARBA00023082"/>
    </source>
</evidence>
<dbReference type="SUPFAM" id="SSF88946">
    <property type="entry name" value="Sigma2 domain of RNA polymerase sigma factors"/>
    <property type="match status" value="1"/>
</dbReference>
<dbReference type="NCBIfam" id="TIGR02937">
    <property type="entry name" value="sigma70-ECF"/>
    <property type="match status" value="1"/>
</dbReference>
<evidence type="ECO:0000256" key="6">
    <source>
        <dbReference type="RuleBase" id="RU000716"/>
    </source>
</evidence>
<dbReference type="STRING" id="501010.NOSIN_16255"/>
<dbReference type="Proteomes" id="UP000189004">
    <property type="component" value="Unassembled WGS sequence"/>
</dbReference>
<keyword evidence="4 6" id="KW-0238">DNA-binding</keyword>
<keyword evidence="2 6" id="KW-0805">Transcription regulation</keyword>
<comment type="similarity">
    <text evidence="1 6">Belongs to the sigma-70 factor family. ECF subfamily.</text>
</comment>